<sequence>MNQRVKPLKFQMRNDELENRSFWPAVQRSRPDHRVDRDPKKQARRATHPGRDTPSRQKPSISRESAIDKNGVISRESTIDKNGAVSQSLKRQYRIIRESLRWQERSRESRQKRDKLIRLLTELCSSYRLLSVPAG</sequence>
<protein>
    <submittedName>
        <fullName evidence="1">Uncharacterized protein</fullName>
    </submittedName>
</protein>
<dbReference type="EMBL" id="CM042016">
    <property type="protein sequence ID" value="KAI3699487.1"/>
    <property type="molecule type" value="Genomic_DNA"/>
</dbReference>
<evidence type="ECO:0000313" key="1">
    <source>
        <dbReference type="EMBL" id="KAI3699487.1"/>
    </source>
</evidence>
<dbReference type="Proteomes" id="UP001055811">
    <property type="component" value="Linkage Group LG08"/>
</dbReference>
<name>A0ACB8ZNA9_CICIN</name>
<keyword evidence="2" id="KW-1185">Reference proteome</keyword>
<proteinExistence type="predicted"/>
<evidence type="ECO:0000313" key="2">
    <source>
        <dbReference type="Proteomes" id="UP001055811"/>
    </source>
</evidence>
<accession>A0ACB8ZNA9</accession>
<organism evidence="1 2">
    <name type="scientific">Cichorium intybus</name>
    <name type="common">Chicory</name>
    <dbReference type="NCBI Taxonomy" id="13427"/>
    <lineage>
        <taxon>Eukaryota</taxon>
        <taxon>Viridiplantae</taxon>
        <taxon>Streptophyta</taxon>
        <taxon>Embryophyta</taxon>
        <taxon>Tracheophyta</taxon>
        <taxon>Spermatophyta</taxon>
        <taxon>Magnoliopsida</taxon>
        <taxon>eudicotyledons</taxon>
        <taxon>Gunneridae</taxon>
        <taxon>Pentapetalae</taxon>
        <taxon>asterids</taxon>
        <taxon>campanulids</taxon>
        <taxon>Asterales</taxon>
        <taxon>Asteraceae</taxon>
        <taxon>Cichorioideae</taxon>
        <taxon>Cichorieae</taxon>
        <taxon>Cichoriinae</taxon>
        <taxon>Cichorium</taxon>
    </lineage>
</organism>
<gene>
    <name evidence="1" type="ORF">L2E82_43842</name>
</gene>
<reference evidence="2" key="1">
    <citation type="journal article" date="2022" name="Mol. Ecol. Resour.">
        <title>The genomes of chicory, endive, great burdock and yacon provide insights into Asteraceae palaeo-polyploidization history and plant inulin production.</title>
        <authorList>
            <person name="Fan W."/>
            <person name="Wang S."/>
            <person name="Wang H."/>
            <person name="Wang A."/>
            <person name="Jiang F."/>
            <person name="Liu H."/>
            <person name="Zhao H."/>
            <person name="Xu D."/>
            <person name="Zhang Y."/>
        </authorList>
    </citation>
    <scope>NUCLEOTIDE SEQUENCE [LARGE SCALE GENOMIC DNA]</scope>
    <source>
        <strain evidence="2">cv. Punajuju</strain>
    </source>
</reference>
<reference evidence="1 2" key="2">
    <citation type="journal article" date="2022" name="Mol. Ecol. Resour.">
        <title>The genomes of chicory, endive, great burdock and yacon provide insights into Asteraceae paleo-polyploidization history and plant inulin production.</title>
        <authorList>
            <person name="Fan W."/>
            <person name="Wang S."/>
            <person name="Wang H."/>
            <person name="Wang A."/>
            <person name="Jiang F."/>
            <person name="Liu H."/>
            <person name="Zhao H."/>
            <person name="Xu D."/>
            <person name="Zhang Y."/>
        </authorList>
    </citation>
    <scope>NUCLEOTIDE SEQUENCE [LARGE SCALE GENOMIC DNA]</scope>
    <source>
        <strain evidence="2">cv. Punajuju</strain>
        <tissue evidence="1">Leaves</tissue>
    </source>
</reference>
<comment type="caution">
    <text evidence="1">The sequence shown here is derived from an EMBL/GenBank/DDBJ whole genome shotgun (WGS) entry which is preliminary data.</text>
</comment>